<dbReference type="RefSeq" id="XP_006825540.1">
    <property type="nucleotide sequence ID" value="XM_006825477.1"/>
</dbReference>
<dbReference type="Pfam" id="PF00536">
    <property type="entry name" value="SAM_1"/>
    <property type="match status" value="1"/>
</dbReference>
<evidence type="ECO:0000256" key="1">
    <source>
        <dbReference type="SAM" id="MobiDB-lite"/>
    </source>
</evidence>
<accession>A0ABM0MZU9</accession>
<dbReference type="SUPFAM" id="SSF47769">
    <property type="entry name" value="SAM/Pointed domain"/>
    <property type="match status" value="1"/>
</dbReference>
<dbReference type="Gene3D" id="1.10.150.50">
    <property type="entry name" value="Transcription Factor, Ets-1"/>
    <property type="match status" value="1"/>
</dbReference>
<dbReference type="InterPro" id="IPR001660">
    <property type="entry name" value="SAM"/>
</dbReference>
<dbReference type="InterPro" id="IPR013761">
    <property type="entry name" value="SAM/pointed_sf"/>
</dbReference>
<dbReference type="GeneID" id="100370040"/>
<dbReference type="Proteomes" id="UP000694865">
    <property type="component" value="Unplaced"/>
</dbReference>
<name>A0ABM0MZU9_SACKO</name>
<organism evidence="3 4">
    <name type="scientific">Saccoglossus kowalevskii</name>
    <name type="common">Acorn worm</name>
    <dbReference type="NCBI Taxonomy" id="10224"/>
    <lineage>
        <taxon>Eukaryota</taxon>
        <taxon>Metazoa</taxon>
        <taxon>Hemichordata</taxon>
        <taxon>Enteropneusta</taxon>
        <taxon>Harrimaniidae</taxon>
        <taxon>Saccoglossus</taxon>
    </lineage>
</organism>
<reference evidence="4" key="1">
    <citation type="submission" date="2025-08" db="UniProtKB">
        <authorList>
            <consortium name="RefSeq"/>
        </authorList>
    </citation>
    <scope>IDENTIFICATION</scope>
    <source>
        <tissue evidence="4">Testes</tissue>
    </source>
</reference>
<keyword evidence="3" id="KW-1185">Reference proteome</keyword>
<evidence type="ECO:0000313" key="4">
    <source>
        <dbReference type="RefSeq" id="XP_006825540.1"/>
    </source>
</evidence>
<gene>
    <name evidence="4" type="primary">LOC100370040</name>
</gene>
<dbReference type="PANTHER" id="PTHR14454:SF11">
    <property type="entry name" value="SERRANO, ISOFORM F"/>
    <property type="match status" value="1"/>
</dbReference>
<dbReference type="PANTHER" id="PTHR14454">
    <property type="entry name" value="GRB2-ASSOCIATED AND REGULATOR OF MAPK PROTEIN FAMILY MEMBER"/>
    <property type="match status" value="1"/>
</dbReference>
<protein>
    <submittedName>
        <fullName evidence="4">Uncharacterized protein LOC100370040</fullName>
    </submittedName>
</protein>
<evidence type="ECO:0000259" key="2">
    <source>
        <dbReference type="Pfam" id="PF00536"/>
    </source>
</evidence>
<feature type="domain" description="SAM" evidence="2">
    <location>
        <begin position="528"/>
        <end position="575"/>
    </location>
</feature>
<sequence>MSGVEDIRWSAITYGLKDLADKYTFPKIVKVTRGFYARSENESLANEQVLRIHRVQSQPRVVAVDRRGRHLSIPVKFRFSKFDVFTNGKPEGDAKYMWDIVEHHLLPVDVQFSSQNDLVFSVQYIDNSVKLDENFGKLTLKTLYDESYLQGNAINNNILDRTVINVPMYCKLSVSVACGFVSGSPDMWQSYQSMLSTTVSNKVDFKHAPGSLDISLFSERSLDSVELHHYEEIQPSGTLTIQSRSRGHMHLTESTSEPNIVRLPPTLPQRHPSMRGFKPDFVPTTSHLSPSKVEEMPIGSKYNIYHMPRKQDIQQPRPATFSAASARGIDPNNFSYNVPDKSLARKNKSATEGGYVQLSVRGQVDRASLLSNEDNDDGYEKPVDICGLHAGPYREPPIDIPPPDYDMDTIDRQMIRRNSHLGVIVGRQLNVNVERIKSTPDYTKTRETVDSGISRQNSAKSAQSVQQHQDISHCGLMSELTAVQNKRRSRVGSTSSEISIQPKRHDAMPVPRKYKSLSEIPPMLAGLTVDDVTDCMILLRLESYIDKFRNHFVDGEMLLTLDKQTLMNDLEMTEIDATRLKMFTQGWRPK</sequence>
<proteinExistence type="predicted"/>
<feature type="region of interest" description="Disordered" evidence="1">
    <location>
        <begin position="486"/>
        <end position="510"/>
    </location>
</feature>
<evidence type="ECO:0000313" key="3">
    <source>
        <dbReference type="Proteomes" id="UP000694865"/>
    </source>
</evidence>
<dbReference type="InterPro" id="IPR052281">
    <property type="entry name" value="GAREM"/>
</dbReference>